<dbReference type="OMA" id="VFMVDIF"/>
<evidence type="ECO:0000256" key="4">
    <source>
        <dbReference type="ARBA" id="ARBA00022741"/>
    </source>
</evidence>
<dbReference type="OrthoDB" id="347018at2759"/>
<dbReference type="PANTHER" id="PTHR11702:SF43">
    <property type="entry name" value="GTP-BINDING PROTEIN 10"/>
    <property type="match status" value="1"/>
</dbReference>
<keyword evidence="6" id="KW-0539">Nucleus</keyword>
<dbReference type="PROSITE" id="PS51883">
    <property type="entry name" value="OBG"/>
    <property type="match status" value="1"/>
</dbReference>
<dbReference type="GO" id="GO:0003924">
    <property type="term" value="F:GTPase activity"/>
    <property type="evidence" value="ECO:0007669"/>
    <property type="project" value="InterPro"/>
</dbReference>
<dbReference type="InterPro" id="IPR006073">
    <property type="entry name" value="GTP-bd"/>
</dbReference>
<dbReference type="PANTHER" id="PTHR11702">
    <property type="entry name" value="DEVELOPMENTALLY REGULATED GTP-BINDING PROTEIN-RELATED"/>
    <property type="match status" value="1"/>
</dbReference>
<keyword evidence="10" id="KW-1185">Reference proteome</keyword>
<dbReference type="Pfam" id="PF01018">
    <property type="entry name" value="GTP1_OBG"/>
    <property type="match status" value="1"/>
</dbReference>
<comment type="caution">
    <text evidence="9">The sequence shown here is derived from an EMBL/GenBank/DDBJ whole genome shotgun (WGS) entry which is preliminary data.</text>
</comment>
<name>A0A0L0CNB8_LUCCU</name>
<gene>
    <name evidence="9" type="ORF">FF38_10827</name>
</gene>
<dbReference type="Gene3D" id="2.70.210.12">
    <property type="entry name" value="GTP1/OBG domain"/>
    <property type="match status" value="1"/>
</dbReference>
<reference evidence="9 10" key="1">
    <citation type="journal article" date="2015" name="Nat. Commun.">
        <title>Lucilia cuprina genome unlocks parasitic fly biology to underpin future interventions.</title>
        <authorList>
            <person name="Anstead C.A."/>
            <person name="Korhonen P.K."/>
            <person name="Young N.D."/>
            <person name="Hall R.S."/>
            <person name="Jex A.R."/>
            <person name="Murali S.C."/>
            <person name="Hughes D.S."/>
            <person name="Lee S.F."/>
            <person name="Perry T."/>
            <person name="Stroehlein A.J."/>
            <person name="Ansell B.R."/>
            <person name="Breugelmans B."/>
            <person name="Hofmann A."/>
            <person name="Qu J."/>
            <person name="Dugan S."/>
            <person name="Lee S.L."/>
            <person name="Chao H."/>
            <person name="Dinh H."/>
            <person name="Han Y."/>
            <person name="Doddapaneni H.V."/>
            <person name="Worley K.C."/>
            <person name="Muzny D.M."/>
            <person name="Ioannidis P."/>
            <person name="Waterhouse R.M."/>
            <person name="Zdobnov E.M."/>
            <person name="James P.J."/>
            <person name="Bagnall N.H."/>
            <person name="Kotze A.C."/>
            <person name="Gibbs R.A."/>
            <person name="Richards S."/>
            <person name="Batterham P."/>
            <person name="Gasser R.B."/>
        </authorList>
    </citation>
    <scope>NUCLEOTIDE SEQUENCE [LARGE SCALE GENOMIC DNA]</scope>
    <source>
        <strain evidence="9 10">LS</strain>
        <tissue evidence="9">Full body</tissue>
    </source>
</reference>
<dbReference type="Proteomes" id="UP000037069">
    <property type="component" value="Unassembled WGS sequence"/>
</dbReference>
<dbReference type="Gene3D" id="3.40.50.300">
    <property type="entry name" value="P-loop containing nucleotide triphosphate hydrolases"/>
    <property type="match status" value="1"/>
</dbReference>
<protein>
    <recommendedName>
        <fullName evidence="11">GTP-binding protein 10</fullName>
    </recommendedName>
</protein>
<dbReference type="GO" id="GO:0005730">
    <property type="term" value="C:nucleolus"/>
    <property type="evidence" value="ECO:0007669"/>
    <property type="project" value="UniProtKB-SubCell"/>
</dbReference>
<sequence>MVQLFTFLLKASKKPPRAHMRGGNVFLDTLRLTVKGGHGGNGIPKYGGIGGQGGCVYIEAKEGVTLRHLAQKYKEKKAAATSGEDSSKVRILGRRGVDEKIEVPVGVQIYDETGKLIADLNEPGSKCIAAGGGMGGCSGTNFLGKPGEHKIVNLDLKLIADIGLVGFPNAGKSTFLKAISNAKPKIASYPFTTIRPQIGTVNYSDLRSITIADLPGLIEGAHANFGMGHKFLKHIERTRLLLFMVDIYGFQLSPKHKPRDCVQNIFALNKELELYDRTLLDKPCVLLLNKMDVTGASEILKNNKYNIENLENKLEECPQEIRPEKVIKFERIIPISAKNASRINEVKRELRKVLDEQAEKQQLPDEFELKEMLKSKVGERGPKIT</sequence>
<dbReference type="EMBL" id="JRES01000147">
    <property type="protein sequence ID" value="KNC33815.1"/>
    <property type="molecule type" value="Genomic_DNA"/>
</dbReference>
<dbReference type="AlphaFoldDB" id="A0A0L0CNB8"/>
<dbReference type="PROSITE" id="PS51710">
    <property type="entry name" value="G_OBG"/>
    <property type="match status" value="1"/>
</dbReference>
<dbReference type="InterPro" id="IPR014100">
    <property type="entry name" value="GTP-bd_Obg/CgtA"/>
</dbReference>
<dbReference type="PRINTS" id="PR00326">
    <property type="entry name" value="GTP1OBG"/>
</dbReference>
<evidence type="ECO:0000256" key="1">
    <source>
        <dbReference type="ARBA" id="ARBA00004604"/>
    </source>
</evidence>
<keyword evidence="5" id="KW-0342">GTP-binding</keyword>
<evidence type="ECO:0000313" key="10">
    <source>
        <dbReference type="Proteomes" id="UP000037069"/>
    </source>
</evidence>
<dbReference type="PIRSF" id="PIRSF002401">
    <property type="entry name" value="GTP_bd_Obg/CgtA"/>
    <property type="match status" value="1"/>
</dbReference>
<dbReference type="SUPFAM" id="SSF82051">
    <property type="entry name" value="Obg GTP-binding protein N-terminal domain"/>
    <property type="match status" value="1"/>
</dbReference>
<evidence type="ECO:0000259" key="7">
    <source>
        <dbReference type="PROSITE" id="PS51710"/>
    </source>
</evidence>
<dbReference type="GO" id="GO:0042254">
    <property type="term" value="P:ribosome biogenesis"/>
    <property type="evidence" value="ECO:0007669"/>
    <property type="project" value="UniProtKB-UniRule"/>
</dbReference>
<feature type="domain" description="Obg" evidence="8">
    <location>
        <begin position="24"/>
        <end position="159"/>
    </location>
</feature>
<accession>A0A0L0CNB8</accession>
<dbReference type="GO" id="GO:0005739">
    <property type="term" value="C:mitochondrion"/>
    <property type="evidence" value="ECO:0007669"/>
    <property type="project" value="TreeGrafter"/>
</dbReference>
<dbReference type="InterPro" id="IPR045086">
    <property type="entry name" value="OBG_GTPase"/>
</dbReference>
<keyword evidence="4" id="KW-0547">Nucleotide-binding</keyword>
<evidence type="ECO:0000256" key="6">
    <source>
        <dbReference type="ARBA" id="ARBA00023242"/>
    </source>
</evidence>
<dbReference type="Pfam" id="PF01926">
    <property type="entry name" value="MMR_HSR1"/>
    <property type="match status" value="1"/>
</dbReference>
<dbReference type="STRING" id="7375.A0A0L0CNB8"/>
<keyword evidence="3" id="KW-0690">Ribosome biogenesis</keyword>
<dbReference type="InterPro" id="IPR036726">
    <property type="entry name" value="GTP1_OBG_dom_sf"/>
</dbReference>
<dbReference type="GO" id="GO:0000287">
    <property type="term" value="F:magnesium ion binding"/>
    <property type="evidence" value="ECO:0007669"/>
    <property type="project" value="InterPro"/>
</dbReference>
<evidence type="ECO:0000256" key="3">
    <source>
        <dbReference type="ARBA" id="ARBA00022517"/>
    </source>
</evidence>
<evidence type="ECO:0000256" key="2">
    <source>
        <dbReference type="ARBA" id="ARBA00007699"/>
    </source>
</evidence>
<evidence type="ECO:0000313" key="9">
    <source>
        <dbReference type="EMBL" id="KNC33815.1"/>
    </source>
</evidence>
<dbReference type="InterPro" id="IPR006169">
    <property type="entry name" value="GTP1_OBG_dom"/>
</dbReference>
<dbReference type="InterPro" id="IPR027417">
    <property type="entry name" value="P-loop_NTPase"/>
</dbReference>
<evidence type="ECO:0008006" key="11">
    <source>
        <dbReference type="Google" id="ProtNLM"/>
    </source>
</evidence>
<evidence type="ECO:0000259" key="8">
    <source>
        <dbReference type="PROSITE" id="PS51883"/>
    </source>
</evidence>
<feature type="domain" description="OBG-type G" evidence="7">
    <location>
        <begin position="160"/>
        <end position="355"/>
    </location>
</feature>
<dbReference type="InterPro" id="IPR031167">
    <property type="entry name" value="G_OBG"/>
</dbReference>
<evidence type="ECO:0000256" key="5">
    <source>
        <dbReference type="ARBA" id="ARBA00023134"/>
    </source>
</evidence>
<comment type="similarity">
    <text evidence="2">Belongs to the TRAFAC class OBG-HflX-like GTPase superfamily. OBG GTPase family.</text>
</comment>
<proteinExistence type="inferred from homology"/>
<dbReference type="CDD" id="cd01898">
    <property type="entry name" value="Obg"/>
    <property type="match status" value="1"/>
</dbReference>
<comment type="subcellular location">
    <subcellularLocation>
        <location evidence="1">Nucleus</location>
        <location evidence="1">Nucleolus</location>
    </subcellularLocation>
</comment>
<dbReference type="GO" id="GO:0005525">
    <property type="term" value="F:GTP binding"/>
    <property type="evidence" value="ECO:0007669"/>
    <property type="project" value="UniProtKB-KW"/>
</dbReference>
<dbReference type="SUPFAM" id="SSF52540">
    <property type="entry name" value="P-loop containing nucleoside triphosphate hydrolases"/>
    <property type="match status" value="1"/>
</dbReference>
<organism evidence="9 10">
    <name type="scientific">Lucilia cuprina</name>
    <name type="common">Green bottle fly</name>
    <name type="synonym">Australian sheep blowfly</name>
    <dbReference type="NCBI Taxonomy" id="7375"/>
    <lineage>
        <taxon>Eukaryota</taxon>
        <taxon>Metazoa</taxon>
        <taxon>Ecdysozoa</taxon>
        <taxon>Arthropoda</taxon>
        <taxon>Hexapoda</taxon>
        <taxon>Insecta</taxon>
        <taxon>Pterygota</taxon>
        <taxon>Neoptera</taxon>
        <taxon>Endopterygota</taxon>
        <taxon>Diptera</taxon>
        <taxon>Brachycera</taxon>
        <taxon>Muscomorpha</taxon>
        <taxon>Oestroidea</taxon>
        <taxon>Calliphoridae</taxon>
        <taxon>Luciliinae</taxon>
        <taxon>Lucilia</taxon>
    </lineage>
</organism>